<protein>
    <submittedName>
        <fullName evidence="2">Uncharacterized protein</fullName>
    </submittedName>
</protein>
<gene>
    <name evidence="2" type="ORF">J4050_14205</name>
</gene>
<keyword evidence="1" id="KW-0472">Membrane</keyword>
<feature type="transmembrane region" description="Helical" evidence="1">
    <location>
        <begin position="49"/>
        <end position="66"/>
    </location>
</feature>
<comment type="caution">
    <text evidence="2">The sequence shown here is derived from an EMBL/GenBank/DDBJ whole genome shotgun (WGS) entry which is preliminary data.</text>
</comment>
<keyword evidence="3" id="KW-1185">Reference proteome</keyword>
<feature type="transmembrane region" description="Helical" evidence="1">
    <location>
        <begin position="12"/>
        <end position="29"/>
    </location>
</feature>
<keyword evidence="1" id="KW-1133">Transmembrane helix</keyword>
<dbReference type="RefSeq" id="WP_208155262.1">
    <property type="nucleotide sequence ID" value="NZ_JAGEVF010000014.1"/>
</dbReference>
<proteinExistence type="predicted"/>
<sequence length="85" mass="10484">MNWKWIKIIEYFRTALLLAFAFPIIAQYFHWIKDSEFFTKDKLEDIKNIAILLYIIVYIIELRVKLKYKDNEIANLKTRLLHYEK</sequence>
<accession>A0ABS3T584</accession>
<dbReference type="Proteomes" id="UP000676776">
    <property type="component" value="Unassembled WGS sequence"/>
</dbReference>
<evidence type="ECO:0000256" key="1">
    <source>
        <dbReference type="SAM" id="Phobius"/>
    </source>
</evidence>
<name>A0ABS3T584_9FLAO</name>
<reference evidence="2 3" key="1">
    <citation type="submission" date="2021-03" db="EMBL/GenBank/DDBJ databases">
        <title>Winogradskyella sp. nov., isolated from costal sediment.</title>
        <authorList>
            <person name="Gao C."/>
        </authorList>
    </citation>
    <scope>NUCLEOTIDE SEQUENCE [LARGE SCALE GENOMIC DNA]</scope>
    <source>
        <strain evidence="2 3">DF17</strain>
    </source>
</reference>
<keyword evidence="1" id="KW-0812">Transmembrane</keyword>
<dbReference type="EMBL" id="JAGEVF010000014">
    <property type="protein sequence ID" value="MBO3117905.1"/>
    <property type="molecule type" value="Genomic_DNA"/>
</dbReference>
<evidence type="ECO:0000313" key="3">
    <source>
        <dbReference type="Proteomes" id="UP000676776"/>
    </source>
</evidence>
<organism evidence="2 3">
    <name type="scientific">Winogradskyella pelagia</name>
    <dbReference type="NCBI Taxonomy" id="2819984"/>
    <lineage>
        <taxon>Bacteria</taxon>
        <taxon>Pseudomonadati</taxon>
        <taxon>Bacteroidota</taxon>
        <taxon>Flavobacteriia</taxon>
        <taxon>Flavobacteriales</taxon>
        <taxon>Flavobacteriaceae</taxon>
        <taxon>Winogradskyella</taxon>
    </lineage>
</organism>
<evidence type="ECO:0000313" key="2">
    <source>
        <dbReference type="EMBL" id="MBO3117905.1"/>
    </source>
</evidence>